<organism evidence="2 3">
    <name type="scientific">Phytophthora fragariae</name>
    <dbReference type="NCBI Taxonomy" id="53985"/>
    <lineage>
        <taxon>Eukaryota</taxon>
        <taxon>Sar</taxon>
        <taxon>Stramenopiles</taxon>
        <taxon>Oomycota</taxon>
        <taxon>Peronosporomycetes</taxon>
        <taxon>Peronosporales</taxon>
        <taxon>Peronosporaceae</taxon>
        <taxon>Phytophthora</taxon>
    </lineage>
</organism>
<gene>
    <name evidence="2" type="ORF">PF011_g12256</name>
</gene>
<dbReference type="Proteomes" id="UP000460718">
    <property type="component" value="Unassembled WGS sequence"/>
</dbReference>
<dbReference type="EMBL" id="QXFW01000706">
    <property type="protein sequence ID" value="KAE9004929.1"/>
    <property type="molecule type" value="Genomic_DNA"/>
</dbReference>
<dbReference type="PANTHER" id="PTHR13510">
    <property type="entry name" value="FYVE-FINGER-CONTAINING RAB5 EFFECTOR PROTEIN RABENOSYN-5-RELATED"/>
    <property type="match status" value="1"/>
</dbReference>
<evidence type="ECO:0000313" key="2">
    <source>
        <dbReference type="EMBL" id="KAE9004929.1"/>
    </source>
</evidence>
<dbReference type="AlphaFoldDB" id="A0A6A3KD24"/>
<evidence type="ECO:0008006" key="4">
    <source>
        <dbReference type="Google" id="ProtNLM"/>
    </source>
</evidence>
<reference evidence="2 3" key="1">
    <citation type="submission" date="2018-09" db="EMBL/GenBank/DDBJ databases">
        <title>Genomic investigation of the strawberry pathogen Phytophthora fragariae indicates pathogenicity is determined by transcriptional variation in three key races.</title>
        <authorList>
            <person name="Adams T.M."/>
            <person name="Armitage A.D."/>
            <person name="Sobczyk M.K."/>
            <person name="Bates H.J."/>
            <person name="Dunwell J.M."/>
            <person name="Nellist C.F."/>
            <person name="Harrison R.J."/>
        </authorList>
    </citation>
    <scope>NUCLEOTIDE SEQUENCE [LARGE SCALE GENOMIC DNA]</scope>
    <source>
        <strain evidence="2 3">SCRP245</strain>
    </source>
</reference>
<feature type="region of interest" description="Disordered" evidence="1">
    <location>
        <begin position="262"/>
        <end position="283"/>
    </location>
</feature>
<accession>A0A6A3KD24</accession>
<dbReference type="PANTHER" id="PTHR13510:SF44">
    <property type="entry name" value="RABENOSYN-5"/>
    <property type="match status" value="1"/>
</dbReference>
<proteinExistence type="predicted"/>
<evidence type="ECO:0000313" key="3">
    <source>
        <dbReference type="Proteomes" id="UP000460718"/>
    </source>
</evidence>
<feature type="compositionally biased region" description="Low complexity" evidence="1">
    <location>
        <begin position="262"/>
        <end position="282"/>
    </location>
</feature>
<protein>
    <recommendedName>
        <fullName evidence="4">START domain-containing protein</fullName>
    </recommendedName>
</protein>
<evidence type="ECO:0000256" key="1">
    <source>
        <dbReference type="SAM" id="MobiDB-lite"/>
    </source>
</evidence>
<comment type="caution">
    <text evidence="2">The sequence shown here is derived from an EMBL/GenBank/DDBJ whole genome shotgun (WGS) entry which is preliminary data.</text>
</comment>
<name>A0A6A3KD24_9STRA</name>
<dbReference type="InterPro" id="IPR052727">
    <property type="entry name" value="Rab4/Rab5_effector"/>
</dbReference>
<sequence length="378" mass="41246">MGTPSSPFGPVRLSCIDTARLQELVRLLVHEHTLGYEQFVHEDQRLVDPTQWKRNAQRDNLQVYCRQQQQRKNSSAGERGSRRRLFRDTEVRTALTEMPTLLLVGTIKGSLADVMYGVLNPTADSMRLKSSYVGDKFAGCAVLATIERPTPSDPFRSHSLKWLEGDHPFIFRPIVKNRDFVFMEATGLIHLAGGERVGYHVMHSQSDGVVEVFTKTTANPGGHVAPAIAVKFGANALLSAQNLVDCAHAKKLAWAVSSRAHSTSTTSSSSSSSTSSSATSSTREFRAHSGGICPAGVKKSLRFVAWTGDVAKHKMKFCGPCVSEATNLDARALACDEFGADRPSEHHLNHKNRLTAHLEGLTTSDPNVVVLRPSALSS</sequence>